<dbReference type="Proteomes" id="UP000077521">
    <property type="component" value="Unassembled WGS sequence"/>
</dbReference>
<name>A0A177T1E4_9BASI</name>
<accession>A0A177T1E4</accession>
<protein>
    <submittedName>
        <fullName evidence="1">Uncharacterized protein</fullName>
    </submittedName>
</protein>
<organism evidence="1 2">
    <name type="scientific">Tilletia indica</name>
    <dbReference type="NCBI Taxonomy" id="43049"/>
    <lineage>
        <taxon>Eukaryota</taxon>
        <taxon>Fungi</taxon>
        <taxon>Dikarya</taxon>
        <taxon>Basidiomycota</taxon>
        <taxon>Ustilaginomycotina</taxon>
        <taxon>Exobasidiomycetes</taxon>
        <taxon>Tilletiales</taxon>
        <taxon>Tilletiaceae</taxon>
        <taxon>Tilletia</taxon>
    </lineage>
</organism>
<reference evidence="1" key="1">
    <citation type="submission" date="2016-04" db="EMBL/GenBank/DDBJ databases">
        <authorList>
            <person name="Nguyen H.D."/>
            <person name="Samba Siva P."/>
            <person name="Cullis J."/>
            <person name="Levesque C.A."/>
            <person name="Hambleton S."/>
        </authorList>
    </citation>
    <scope>NUCLEOTIDE SEQUENCE</scope>
    <source>
        <strain evidence="1">DAOMC 236416</strain>
    </source>
</reference>
<reference evidence="1" key="2">
    <citation type="journal article" date="2019" name="IMA Fungus">
        <title>Genome sequencing and comparison of five Tilletia species to identify candidate genes for the detection of regulated species infecting wheat.</title>
        <authorList>
            <person name="Nguyen H.D.T."/>
            <person name="Sultana T."/>
            <person name="Kesanakurti P."/>
            <person name="Hambleton S."/>
        </authorList>
    </citation>
    <scope>NUCLEOTIDE SEQUENCE</scope>
    <source>
        <strain evidence="1">DAOMC 236416</strain>
    </source>
</reference>
<evidence type="ECO:0000313" key="2">
    <source>
        <dbReference type="Proteomes" id="UP000077521"/>
    </source>
</evidence>
<gene>
    <name evidence="1" type="ORF">A4X13_0g8844</name>
</gene>
<sequence length="189" mass="21194">MRRLSVWLSIIVDFTLPVDFDAHERDGDDLLCPYRSSTSFRLTIASISGSFTPGRVKLTDHNEKELTQGYDAFASVGTSKVSLIIGVVRFKATASPTDSTSNSADKSFRRMSHHRRFAPDLSKDGRTHEHVLLAFTLSVRQLIAAFKTDLRKQTQHCYNDTFEETSNFIKTEAAIPAWLSYESVIAALC</sequence>
<proteinExistence type="predicted"/>
<dbReference type="AlphaFoldDB" id="A0A177T1E4"/>
<dbReference type="EMBL" id="LWDF02001847">
    <property type="protein sequence ID" value="KAE8237286.1"/>
    <property type="molecule type" value="Genomic_DNA"/>
</dbReference>
<evidence type="ECO:0000313" key="1">
    <source>
        <dbReference type="EMBL" id="KAE8237286.1"/>
    </source>
</evidence>
<keyword evidence="2" id="KW-1185">Reference proteome</keyword>
<comment type="caution">
    <text evidence="1">The sequence shown here is derived from an EMBL/GenBank/DDBJ whole genome shotgun (WGS) entry which is preliminary data.</text>
</comment>